<keyword evidence="1" id="KW-1133">Transmembrane helix</keyword>
<evidence type="ECO:0000313" key="2">
    <source>
        <dbReference type="EMBL" id="MFB2651642.1"/>
    </source>
</evidence>
<accession>A0ABV4VR42</accession>
<reference evidence="2 3" key="1">
    <citation type="submission" date="2024-09" db="EMBL/GenBank/DDBJ databases">
        <authorList>
            <person name="Zhang Y."/>
        </authorList>
    </citation>
    <scope>NUCLEOTIDE SEQUENCE [LARGE SCALE GENOMIC DNA]</scope>
    <source>
        <strain evidence="2 3">SH314</strain>
    </source>
</reference>
<keyword evidence="1" id="KW-0812">Transmembrane</keyword>
<organism evidence="2 3">
    <name type="scientific">Shewanella seohaensis</name>
    <dbReference type="NCBI Taxonomy" id="755175"/>
    <lineage>
        <taxon>Bacteria</taxon>
        <taxon>Pseudomonadati</taxon>
        <taxon>Pseudomonadota</taxon>
        <taxon>Gammaproteobacteria</taxon>
        <taxon>Alteromonadales</taxon>
        <taxon>Shewanellaceae</taxon>
        <taxon>Shewanella</taxon>
    </lineage>
</organism>
<feature type="transmembrane region" description="Helical" evidence="1">
    <location>
        <begin position="197"/>
        <end position="215"/>
    </location>
</feature>
<sequence>MKKMKFKFLNGKVSKIDTYYYSETHVEGGPGLLTNRTEVSSYTTDACKVDLWIEAEGKEQCITLSQPFKALVGHDITLSYDESGAPIELINNNTGSAIWFSAKARRAYKTTTETTVFETKAAWLSGKALVEMIYIYLPLLLMPVSGSPLPMLWTLGALVYFGRKATPNLNGGWKLASVIYSLPVLILPFFGRAKEDSLYLFALYFFISFFIIFIGKSQEKIEFKVKEHTSVGYNLAKAEHYEH</sequence>
<feature type="transmembrane region" description="Helical" evidence="1">
    <location>
        <begin position="173"/>
        <end position="191"/>
    </location>
</feature>
<keyword evidence="3" id="KW-1185">Reference proteome</keyword>
<dbReference type="RefSeq" id="WP_374918336.1">
    <property type="nucleotide sequence ID" value="NZ_JBHFGJ010000001.1"/>
</dbReference>
<proteinExistence type="predicted"/>
<evidence type="ECO:0000256" key="1">
    <source>
        <dbReference type="SAM" id="Phobius"/>
    </source>
</evidence>
<evidence type="ECO:0000313" key="3">
    <source>
        <dbReference type="Proteomes" id="UP001576726"/>
    </source>
</evidence>
<protein>
    <submittedName>
        <fullName evidence="2">Uncharacterized protein</fullName>
    </submittedName>
</protein>
<dbReference type="Proteomes" id="UP001576726">
    <property type="component" value="Unassembled WGS sequence"/>
</dbReference>
<dbReference type="EMBL" id="JBHFGJ010000001">
    <property type="protein sequence ID" value="MFB2651642.1"/>
    <property type="molecule type" value="Genomic_DNA"/>
</dbReference>
<comment type="caution">
    <text evidence="2">The sequence shown here is derived from an EMBL/GenBank/DDBJ whole genome shotgun (WGS) entry which is preliminary data.</text>
</comment>
<feature type="transmembrane region" description="Helical" evidence="1">
    <location>
        <begin position="133"/>
        <end position="161"/>
    </location>
</feature>
<gene>
    <name evidence="2" type="ORF">ACE02L_02680</name>
</gene>
<keyword evidence="1" id="KW-0472">Membrane</keyword>
<name>A0ABV4VR42_9GAMM</name>